<organism evidence="1 2">
    <name type="scientific">Luteolibacter arcticus</name>
    <dbReference type="NCBI Taxonomy" id="1581411"/>
    <lineage>
        <taxon>Bacteria</taxon>
        <taxon>Pseudomonadati</taxon>
        <taxon>Verrucomicrobiota</taxon>
        <taxon>Verrucomicrobiia</taxon>
        <taxon>Verrucomicrobiales</taxon>
        <taxon>Verrucomicrobiaceae</taxon>
        <taxon>Luteolibacter</taxon>
    </lineage>
</organism>
<keyword evidence="2" id="KW-1185">Reference proteome</keyword>
<reference evidence="1 2" key="1">
    <citation type="submission" date="2022-10" db="EMBL/GenBank/DDBJ databases">
        <title>Luteolibacter arcticus strain CCTCC AB 2014275, whole genome shotgun sequencing project.</title>
        <authorList>
            <person name="Zhao G."/>
            <person name="Shen L."/>
        </authorList>
    </citation>
    <scope>NUCLEOTIDE SEQUENCE [LARGE SCALE GENOMIC DNA]</scope>
    <source>
        <strain evidence="1 2">CCTCC AB 2014275</strain>
    </source>
</reference>
<evidence type="ECO:0000313" key="2">
    <source>
        <dbReference type="Proteomes" id="UP001320876"/>
    </source>
</evidence>
<dbReference type="RefSeq" id="WP_264486810.1">
    <property type="nucleotide sequence ID" value="NZ_JAPDDT010000003.1"/>
</dbReference>
<gene>
    <name evidence="1" type="ORF">OKA05_09065</name>
</gene>
<sequence>MTYVPSRTPFRHPLAVDALANFTHPRCRVLGNVVRHPSGTVMAANGCVALRLARGPLTHDDTLPPACEAFLGRVDALPWVRFEPHPHRLVPHTWAKFDDVRANLYAYGLEELWHAGRLTHAKPVWTGEAIRIPLALLQLIARLPAVEARLDGATDYLLIRFSGGEGLVANRWKHSRAADIPADIFTLFKRPSPGMASGLIKPKG</sequence>
<name>A0ABT3GGG2_9BACT</name>
<dbReference type="EMBL" id="JAPDDT010000003">
    <property type="protein sequence ID" value="MCW1922702.1"/>
    <property type="molecule type" value="Genomic_DNA"/>
</dbReference>
<accession>A0ABT3GGG2</accession>
<comment type="caution">
    <text evidence="1">The sequence shown here is derived from an EMBL/GenBank/DDBJ whole genome shotgun (WGS) entry which is preliminary data.</text>
</comment>
<dbReference type="Proteomes" id="UP001320876">
    <property type="component" value="Unassembled WGS sequence"/>
</dbReference>
<evidence type="ECO:0000313" key="1">
    <source>
        <dbReference type="EMBL" id="MCW1922702.1"/>
    </source>
</evidence>
<proteinExistence type="predicted"/>
<protein>
    <submittedName>
        <fullName evidence="1">Uncharacterized protein</fullName>
    </submittedName>
</protein>